<keyword evidence="3 6" id="KW-1133">Transmembrane helix</keyword>
<dbReference type="AlphaFoldDB" id="A0A061AN86"/>
<keyword evidence="2 6" id="KW-0812">Transmembrane</keyword>
<dbReference type="PANTHER" id="PTHR47804:SF1">
    <property type="entry name" value="DUF2421 DOMAIN-CONTAINING PROTEIN"/>
    <property type="match status" value="1"/>
</dbReference>
<dbReference type="PANTHER" id="PTHR47804">
    <property type="entry name" value="60S RIBOSOMAL PROTEIN L19"/>
    <property type="match status" value="1"/>
</dbReference>
<feature type="transmembrane region" description="Helical" evidence="6">
    <location>
        <begin position="734"/>
        <end position="754"/>
    </location>
</feature>
<feature type="transmembrane region" description="Helical" evidence="6">
    <location>
        <begin position="152"/>
        <end position="170"/>
    </location>
</feature>
<evidence type="ECO:0000259" key="7">
    <source>
        <dbReference type="Pfam" id="PF13515"/>
    </source>
</evidence>
<dbReference type="InterPro" id="IPR052430">
    <property type="entry name" value="IVT-Associated"/>
</dbReference>
<proteinExistence type="predicted"/>
<dbReference type="PhylomeDB" id="A0A061AN86"/>
<feature type="domain" description="Integral membrane bound transporter" evidence="7">
    <location>
        <begin position="682"/>
        <end position="817"/>
    </location>
</feature>
<comment type="subcellular location">
    <subcellularLocation>
        <location evidence="1">Membrane</location>
        <topology evidence="1">Multi-pass membrane protein</topology>
    </subcellularLocation>
</comment>
<feature type="transmembrane region" description="Helical" evidence="6">
    <location>
        <begin position="659"/>
        <end position="676"/>
    </location>
</feature>
<feature type="transmembrane region" description="Helical" evidence="6">
    <location>
        <begin position="290"/>
        <end position="312"/>
    </location>
</feature>
<feature type="region of interest" description="Disordered" evidence="5">
    <location>
        <begin position="1"/>
        <end position="43"/>
    </location>
</feature>
<dbReference type="InterPro" id="IPR049453">
    <property type="entry name" value="Memb_transporter_dom"/>
</dbReference>
<dbReference type="VEuPathDB" id="FungiDB:BON22_3426"/>
<feature type="transmembrane region" description="Helical" evidence="6">
    <location>
        <begin position="198"/>
        <end position="219"/>
    </location>
</feature>
<protein>
    <submittedName>
        <fullName evidence="8">CYFA0S02e09692g1_1</fullName>
    </submittedName>
</protein>
<dbReference type="GO" id="GO:0016020">
    <property type="term" value="C:membrane"/>
    <property type="evidence" value="ECO:0007669"/>
    <property type="project" value="UniProtKB-SubCell"/>
</dbReference>
<evidence type="ECO:0000256" key="1">
    <source>
        <dbReference type="ARBA" id="ARBA00004141"/>
    </source>
</evidence>
<evidence type="ECO:0000256" key="6">
    <source>
        <dbReference type="SAM" id="Phobius"/>
    </source>
</evidence>
<sequence>MPNHNPSESSDTQPLLINASSSPQSRRFYGAANSPSSRRQPHPLKHFQSFASVDSGENISFTELIKGLPGKLIRRGSVIVPETGERRRGGLRGTADNVYTSLNDDMDELERQPLIPTMESRPSIVQRVSSQISAFNEWVHKNKYHNVIKCSIAYLLASLAVYYYPLSLLLGKSDSKHVVATVAVYFHPSRTFGSMHQALIFVFFSLVFSFSVSLLSTAIASTVCRHGYPNISAFINLMFASVSLGFVSFMKQKMNHPTFNVACSLASITLVSAIVKEGALDSDSIPINRLYSLFKIVLFGCSISVLICYTIMPSSAQKKLKRSLNESCSLMSQYLSLIETSFIHNRNITSDEAITQINKQMKKNSSTVKNDLEEAKYELLLTGREQEYRALAELVQCVQLMKSQLGGLKGSADMQWEALHEDHRHHGSSRSDSASVHTLDSGESERIFGSRPTLPQSDSIATLDEMSALNSRQLFDLFIYYLGPSLKSFSYTIRGVLDGMPFEETDEGAAKETYHYRNSLKLAGELFKSKYERAITKLYSQNIFSMQTPLEMKIDEEEVAASCGNFASILSEYTKELDRFVLLLTNYSEIVEENPRSWKWLEFWRRFNEPMKPMPGLDYALENLNSELQKRTDTTDQRETFNYRIWEFFSFFRRVEVQFGIRVGLGAFVLASLAFLPQTRLVFMEWRGEWALVTYSIIMNKSLGGTTMTVNWRLVGTFIGAFTAYLVWTLSDGNPYALCITGWLISLYSFHIILNWTDVNAFGRFILLTYNITALYSYNTTRSEDLEEGDDTDPIIADIAIHRFLGITAGVLWALFMTISFLPLTARNRLKRGLSVLWLRLGVVWNSDPLEYRGTELVGLADQRGVVHIMNELGLALKQAPKETRLKGKFRIDIYRKLLECTERITDAFQNMNTMLMIDTSLSDNELAVLQYTETERDELQNRVFLIFYMISSSIILGIPLPSKPASTEHSRDRIMMKLVEIRQKGDLANEDYVLLYSYILNTNVIVKELNKIIVHLGELFGIVHEETFEM</sequence>
<name>A0A061AN86_CYBFA</name>
<evidence type="ECO:0000256" key="5">
    <source>
        <dbReference type="SAM" id="MobiDB-lite"/>
    </source>
</evidence>
<feature type="transmembrane region" description="Helical" evidence="6">
    <location>
        <begin position="710"/>
        <end position="728"/>
    </location>
</feature>
<feature type="transmembrane region" description="Helical" evidence="6">
    <location>
        <begin position="799"/>
        <end position="822"/>
    </location>
</feature>
<gene>
    <name evidence="8" type="ORF">CYFA0S_02e09692g</name>
</gene>
<feature type="transmembrane region" description="Helical" evidence="6">
    <location>
        <begin position="944"/>
        <end position="962"/>
    </location>
</feature>
<evidence type="ECO:0000256" key="3">
    <source>
        <dbReference type="ARBA" id="ARBA00022989"/>
    </source>
</evidence>
<feature type="transmembrane region" description="Helical" evidence="6">
    <location>
        <begin position="231"/>
        <end position="250"/>
    </location>
</feature>
<feature type="compositionally biased region" description="Polar residues" evidence="5">
    <location>
        <begin position="1"/>
        <end position="25"/>
    </location>
</feature>
<dbReference type="OrthoDB" id="68611at2759"/>
<reference evidence="8" key="1">
    <citation type="journal article" date="2014" name="Genome Announc.">
        <title>Genome sequence of the yeast Cyberlindnera fabianii (Hansenula fabianii).</title>
        <authorList>
            <person name="Freel K.C."/>
            <person name="Sarilar V."/>
            <person name="Neuveglise C."/>
            <person name="Devillers H."/>
            <person name="Friedrich A."/>
            <person name="Schacherer J."/>
        </authorList>
    </citation>
    <scope>NUCLEOTIDE SEQUENCE</scope>
    <source>
        <strain evidence="8">YJS4271</strain>
    </source>
</reference>
<dbReference type="Pfam" id="PF13515">
    <property type="entry name" value="FUSC_2"/>
    <property type="match status" value="1"/>
</dbReference>
<dbReference type="EMBL" id="LK052887">
    <property type="protein sequence ID" value="CDR38968.1"/>
    <property type="molecule type" value="Genomic_DNA"/>
</dbReference>
<keyword evidence="4 6" id="KW-0472">Membrane</keyword>
<organism evidence="8">
    <name type="scientific">Cyberlindnera fabianii</name>
    <name type="common">Yeast</name>
    <name type="synonym">Hansenula fabianii</name>
    <dbReference type="NCBI Taxonomy" id="36022"/>
    <lineage>
        <taxon>Eukaryota</taxon>
        <taxon>Fungi</taxon>
        <taxon>Dikarya</taxon>
        <taxon>Ascomycota</taxon>
        <taxon>Saccharomycotina</taxon>
        <taxon>Saccharomycetes</taxon>
        <taxon>Phaffomycetales</taxon>
        <taxon>Phaffomycetaceae</taxon>
        <taxon>Cyberlindnera</taxon>
    </lineage>
</organism>
<evidence type="ECO:0000256" key="4">
    <source>
        <dbReference type="ARBA" id="ARBA00023136"/>
    </source>
</evidence>
<evidence type="ECO:0000313" key="8">
    <source>
        <dbReference type="EMBL" id="CDR38968.1"/>
    </source>
</evidence>
<accession>A0A061AN86</accession>
<feature type="transmembrane region" description="Helical" evidence="6">
    <location>
        <begin position="257"/>
        <end position="275"/>
    </location>
</feature>
<evidence type="ECO:0000256" key="2">
    <source>
        <dbReference type="ARBA" id="ARBA00022692"/>
    </source>
</evidence>